<dbReference type="InterPro" id="IPR038085">
    <property type="entry name" value="Rnp2-like_sf"/>
</dbReference>
<name>A0ABD5RSN8_9EURY</name>
<dbReference type="Pfam" id="PF01900">
    <property type="entry name" value="RNase_P_Rpp14"/>
    <property type="match status" value="1"/>
</dbReference>
<keyword evidence="2" id="KW-0378">Hydrolase</keyword>
<evidence type="ECO:0000313" key="4">
    <source>
        <dbReference type="Proteomes" id="UP001596099"/>
    </source>
</evidence>
<sequence>MKHLPKHVRPRWRYLGVGLEGWPDASVDRRAFQRELWYAAQNLVGDVGSADVDCSVYGFAFEDGVGDAVVRVRRGEVDRARAVLACVDAVDGHPLRVTVRGVSGTVRACEESYIRRPLESTDEKRVVFEDSDRPAFVRDGRTDVRVGDEFVGATDYDC</sequence>
<comment type="subunit">
    <text evidence="2">Consists of a catalytic RNA component and at least 4-5 protein subunits.</text>
</comment>
<comment type="similarity">
    <text evidence="2">Belongs to the eukaryotic/archaeal RNase P protein component 2 family.</text>
</comment>
<dbReference type="EMBL" id="JBHSQH010000001">
    <property type="protein sequence ID" value="MFC5973155.1"/>
    <property type="molecule type" value="Genomic_DNA"/>
</dbReference>
<dbReference type="HAMAP" id="MF_00755">
    <property type="entry name" value="RNase_P_2"/>
    <property type="match status" value="1"/>
</dbReference>
<keyword evidence="1 2" id="KW-0819">tRNA processing</keyword>
<keyword evidence="4" id="KW-1185">Reference proteome</keyword>
<evidence type="ECO:0000313" key="3">
    <source>
        <dbReference type="EMBL" id="MFC5973155.1"/>
    </source>
</evidence>
<comment type="function">
    <text evidence="2">Part of ribonuclease P, a protein complex that generates mature tRNA molecules by cleaving their 5'-ends.</text>
</comment>
<dbReference type="RefSeq" id="WP_247417364.1">
    <property type="nucleotide sequence ID" value="NZ_JALLGW010000001.1"/>
</dbReference>
<dbReference type="Gene3D" id="3.30.70.3250">
    <property type="entry name" value="Ribonuclease P, Pop5 subunit"/>
    <property type="match status" value="1"/>
</dbReference>
<keyword evidence="2" id="KW-0255">Endonuclease</keyword>
<gene>
    <name evidence="2" type="primary">rnp2</name>
    <name evidence="3" type="ORF">ACFPYI_17625</name>
</gene>
<comment type="subcellular location">
    <subcellularLocation>
        <location evidence="2">Cytoplasm</location>
    </subcellularLocation>
</comment>
<comment type="catalytic activity">
    <reaction evidence="2">
        <text>Endonucleolytic cleavage of RNA, removing 5'-extranucleotides from tRNA precursor.</text>
        <dbReference type="EC" id="3.1.26.5"/>
    </reaction>
</comment>
<dbReference type="AlphaFoldDB" id="A0ABD5RSN8"/>
<dbReference type="EC" id="3.1.26.5" evidence="2"/>
<dbReference type="GO" id="GO:0005737">
    <property type="term" value="C:cytoplasm"/>
    <property type="evidence" value="ECO:0007669"/>
    <property type="project" value="UniProtKB-SubCell"/>
</dbReference>
<reference evidence="3 4" key="1">
    <citation type="journal article" date="2019" name="Int. J. Syst. Evol. Microbiol.">
        <title>The Global Catalogue of Microorganisms (GCM) 10K type strain sequencing project: providing services to taxonomists for standard genome sequencing and annotation.</title>
        <authorList>
            <consortium name="The Broad Institute Genomics Platform"/>
            <consortium name="The Broad Institute Genome Sequencing Center for Infectious Disease"/>
            <person name="Wu L."/>
            <person name="Ma J."/>
        </authorList>
    </citation>
    <scope>NUCLEOTIDE SEQUENCE [LARGE SCALE GENOMIC DNA]</scope>
    <source>
        <strain evidence="3 4">CGMCC 1.12543</strain>
    </source>
</reference>
<accession>A0ABD5RSN8</accession>
<dbReference type="GO" id="GO:0004526">
    <property type="term" value="F:ribonuclease P activity"/>
    <property type="evidence" value="ECO:0007669"/>
    <property type="project" value="UniProtKB-UniRule"/>
</dbReference>
<proteinExistence type="inferred from homology"/>
<dbReference type="InterPro" id="IPR002759">
    <property type="entry name" value="Pop5/Rpp14/Rnp2-like"/>
</dbReference>
<organism evidence="3 4">
    <name type="scientific">Halomarina salina</name>
    <dbReference type="NCBI Taxonomy" id="1872699"/>
    <lineage>
        <taxon>Archaea</taxon>
        <taxon>Methanobacteriati</taxon>
        <taxon>Methanobacteriota</taxon>
        <taxon>Stenosarchaea group</taxon>
        <taxon>Halobacteria</taxon>
        <taxon>Halobacteriales</taxon>
        <taxon>Natronomonadaceae</taxon>
        <taxon>Halomarina</taxon>
    </lineage>
</organism>
<dbReference type="GO" id="GO:0001682">
    <property type="term" value="P:tRNA 5'-leader removal"/>
    <property type="evidence" value="ECO:0007669"/>
    <property type="project" value="UniProtKB-UniRule"/>
</dbReference>
<dbReference type="Proteomes" id="UP001596099">
    <property type="component" value="Unassembled WGS sequence"/>
</dbReference>
<dbReference type="GO" id="GO:0030677">
    <property type="term" value="C:ribonuclease P complex"/>
    <property type="evidence" value="ECO:0007669"/>
    <property type="project" value="UniProtKB-UniRule"/>
</dbReference>
<evidence type="ECO:0000256" key="2">
    <source>
        <dbReference type="HAMAP-Rule" id="MF_00755"/>
    </source>
</evidence>
<protein>
    <recommendedName>
        <fullName evidence="2">Ribonuclease P protein component 2</fullName>
        <shortName evidence="2">RNase P component 2</shortName>
        <ecNumber evidence="2">3.1.26.5</ecNumber>
    </recommendedName>
    <alternativeName>
        <fullName evidence="2">Pop5</fullName>
    </alternativeName>
</protein>
<comment type="caution">
    <text evidence="3">The sequence shown here is derived from an EMBL/GenBank/DDBJ whole genome shotgun (WGS) entry which is preliminary data.</text>
</comment>
<keyword evidence="2" id="KW-0963">Cytoplasm</keyword>
<keyword evidence="2" id="KW-0540">Nuclease</keyword>
<dbReference type="SUPFAM" id="SSF160350">
    <property type="entry name" value="Rnp2-like"/>
    <property type="match status" value="1"/>
</dbReference>
<evidence type="ECO:0000256" key="1">
    <source>
        <dbReference type="ARBA" id="ARBA00022694"/>
    </source>
</evidence>